<evidence type="ECO:0000256" key="15">
    <source>
        <dbReference type="SAM" id="Phobius"/>
    </source>
</evidence>
<dbReference type="SUPFAM" id="SSF48264">
    <property type="entry name" value="Cytochrome P450"/>
    <property type="match status" value="1"/>
</dbReference>
<evidence type="ECO:0000256" key="1">
    <source>
        <dbReference type="ARBA" id="ARBA00001971"/>
    </source>
</evidence>
<dbReference type="GO" id="GO:0020037">
    <property type="term" value="F:heme binding"/>
    <property type="evidence" value="ECO:0007669"/>
    <property type="project" value="InterPro"/>
</dbReference>
<comment type="similarity">
    <text evidence="4 14">Belongs to the cytochrome P450 family.</text>
</comment>
<dbReference type="InterPro" id="IPR017972">
    <property type="entry name" value="Cyt_P450_CS"/>
</dbReference>
<keyword evidence="9 14" id="KW-0560">Oxidoreductase</keyword>
<reference evidence="16" key="1">
    <citation type="journal article" date="2023" name="bioRxiv">
        <title>Scaffold-level genome assemblies of two parasitoid biocontrol wasps reveal the parthenogenesis mechanism and an associated novel virus.</title>
        <authorList>
            <person name="Inwood S."/>
            <person name="Skelly J."/>
            <person name="Guhlin J."/>
            <person name="Harrop T."/>
            <person name="Goldson S."/>
            <person name="Dearden P."/>
        </authorList>
    </citation>
    <scope>NUCLEOTIDE SEQUENCE</scope>
    <source>
        <strain evidence="16">Lincoln</strain>
        <tissue evidence="16">Whole body</tissue>
    </source>
</reference>
<dbReference type="GO" id="GO:0004497">
    <property type="term" value="F:monooxygenase activity"/>
    <property type="evidence" value="ECO:0007669"/>
    <property type="project" value="UniProtKB-KW"/>
</dbReference>
<dbReference type="PANTHER" id="PTHR24292:SF45">
    <property type="entry name" value="CYTOCHROME P450 6G1-RELATED"/>
    <property type="match status" value="1"/>
</dbReference>
<dbReference type="AlphaFoldDB" id="A0AA39G0A4"/>
<evidence type="ECO:0000256" key="13">
    <source>
        <dbReference type="PIRSR" id="PIRSR602401-1"/>
    </source>
</evidence>
<evidence type="ECO:0000256" key="4">
    <source>
        <dbReference type="ARBA" id="ARBA00010617"/>
    </source>
</evidence>
<feature type="binding site" description="axial binding residue" evidence="13">
    <location>
        <position position="448"/>
    </location>
    <ligand>
        <name>heme</name>
        <dbReference type="ChEBI" id="CHEBI:30413"/>
    </ligand>
    <ligandPart>
        <name>Fe</name>
        <dbReference type="ChEBI" id="CHEBI:18248"/>
    </ligandPart>
</feature>
<dbReference type="GO" id="GO:0016705">
    <property type="term" value="F:oxidoreductase activity, acting on paired donors, with incorporation or reduction of molecular oxygen"/>
    <property type="evidence" value="ECO:0007669"/>
    <property type="project" value="InterPro"/>
</dbReference>
<keyword evidence="12 15" id="KW-0472">Membrane</keyword>
<keyword evidence="15" id="KW-0812">Transmembrane</keyword>
<gene>
    <name evidence="16" type="ORF">PV327_007608</name>
</gene>
<evidence type="ECO:0000256" key="10">
    <source>
        <dbReference type="ARBA" id="ARBA00023004"/>
    </source>
</evidence>
<keyword evidence="7" id="KW-0256">Endoplasmic reticulum</keyword>
<dbReference type="PANTHER" id="PTHR24292">
    <property type="entry name" value="CYTOCHROME P450"/>
    <property type="match status" value="1"/>
</dbReference>
<keyword evidence="11 14" id="KW-0503">Monooxygenase</keyword>
<dbReference type="InterPro" id="IPR036396">
    <property type="entry name" value="Cyt_P450_sf"/>
</dbReference>
<evidence type="ECO:0000256" key="6">
    <source>
        <dbReference type="ARBA" id="ARBA00022723"/>
    </source>
</evidence>
<comment type="cofactor">
    <cofactor evidence="1 13">
        <name>heme</name>
        <dbReference type="ChEBI" id="CHEBI:30413"/>
    </cofactor>
</comment>
<feature type="transmembrane region" description="Helical" evidence="15">
    <location>
        <begin position="6"/>
        <end position="23"/>
    </location>
</feature>
<evidence type="ECO:0000313" key="17">
    <source>
        <dbReference type="Proteomes" id="UP001168972"/>
    </source>
</evidence>
<accession>A0AA39G0A4</accession>
<evidence type="ECO:0000256" key="3">
    <source>
        <dbReference type="ARBA" id="ARBA00004406"/>
    </source>
</evidence>
<evidence type="ECO:0008006" key="18">
    <source>
        <dbReference type="Google" id="ProtNLM"/>
    </source>
</evidence>
<keyword evidence="8" id="KW-0492">Microsome</keyword>
<evidence type="ECO:0000313" key="16">
    <source>
        <dbReference type="EMBL" id="KAK0178745.1"/>
    </source>
</evidence>
<evidence type="ECO:0000256" key="8">
    <source>
        <dbReference type="ARBA" id="ARBA00022848"/>
    </source>
</evidence>
<dbReference type="InterPro" id="IPR050476">
    <property type="entry name" value="Insect_CytP450_Detox"/>
</dbReference>
<keyword evidence="6 13" id="KW-0479">Metal-binding</keyword>
<evidence type="ECO:0000256" key="9">
    <source>
        <dbReference type="ARBA" id="ARBA00023002"/>
    </source>
</evidence>
<dbReference type="GO" id="GO:0005789">
    <property type="term" value="C:endoplasmic reticulum membrane"/>
    <property type="evidence" value="ECO:0007669"/>
    <property type="project" value="UniProtKB-SubCell"/>
</dbReference>
<dbReference type="FunFam" id="1.10.630.10:FF:000042">
    <property type="entry name" value="Cytochrome P450"/>
    <property type="match status" value="1"/>
</dbReference>
<evidence type="ECO:0000256" key="2">
    <source>
        <dbReference type="ARBA" id="ARBA00004174"/>
    </source>
</evidence>
<organism evidence="16 17">
    <name type="scientific">Microctonus hyperodae</name>
    <name type="common">Parasitoid wasp</name>
    <dbReference type="NCBI Taxonomy" id="165561"/>
    <lineage>
        <taxon>Eukaryota</taxon>
        <taxon>Metazoa</taxon>
        <taxon>Ecdysozoa</taxon>
        <taxon>Arthropoda</taxon>
        <taxon>Hexapoda</taxon>
        <taxon>Insecta</taxon>
        <taxon>Pterygota</taxon>
        <taxon>Neoptera</taxon>
        <taxon>Endopterygota</taxon>
        <taxon>Hymenoptera</taxon>
        <taxon>Apocrita</taxon>
        <taxon>Ichneumonoidea</taxon>
        <taxon>Braconidae</taxon>
        <taxon>Euphorinae</taxon>
        <taxon>Microctonus</taxon>
    </lineage>
</organism>
<evidence type="ECO:0000256" key="14">
    <source>
        <dbReference type="RuleBase" id="RU000461"/>
    </source>
</evidence>
<evidence type="ECO:0000256" key="11">
    <source>
        <dbReference type="ARBA" id="ARBA00023033"/>
    </source>
</evidence>
<dbReference type="CDD" id="cd11056">
    <property type="entry name" value="CYP6-like"/>
    <property type="match status" value="1"/>
</dbReference>
<dbReference type="Proteomes" id="UP001168972">
    <property type="component" value="Unassembled WGS sequence"/>
</dbReference>
<dbReference type="Pfam" id="PF00067">
    <property type="entry name" value="p450"/>
    <property type="match status" value="1"/>
</dbReference>
<evidence type="ECO:0000256" key="7">
    <source>
        <dbReference type="ARBA" id="ARBA00022824"/>
    </source>
</evidence>
<dbReference type="PRINTS" id="PR00385">
    <property type="entry name" value="P450"/>
</dbReference>
<keyword evidence="10 13" id="KW-0408">Iron</keyword>
<sequence length="503" mass="58253">MFADYLTILTTSVAIFIGIFLVWSKYKLNYWQRLGVPTLPTNILFGNFKDSIFLRISPGFLLGRLYKEANDDWPFFGVYIMQKPFLLLRDPKIIKQILIKDFNIFHDRWFSSPNKHDRMGSDNLFSLKNPEWKYLRGKLSPTFTSGKVKQLFGLMVETSDYLKSFLDKKFMNNENVTRSIEVRNMSTMYTTDIISSVAFGVNINSFDEPTPEFYVRSRMQSEMTLSRTFQFFCMFFFPSLGKYFRNGFFGENTDYFRGVFWDSMNTRESAKFERGDIIDSLLKLKNENQESNFKFEGDTLVAQSAIFFIAGLESSSVTMAFALYEVARNPDIQQRVRAEIHKCLKANGLTYESINNMKYLMQVINETLRFYPPAPIIDRVANQDYKIPDSDVTIKKGTVVYVALPGIQMDPKYFINPDKFDPDRFNDERKHEIESCTFLPFGEGPRLCIGSRVGMLQTAVGLVKILSDYEVSVNPQYQTKVSERSVFTTPANGVHLLFKKITV</sequence>
<comment type="caution">
    <text evidence="16">The sequence shown here is derived from an EMBL/GenBank/DDBJ whole genome shotgun (WGS) entry which is preliminary data.</text>
</comment>
<dbReference type="Gene3D" id="1.10.630.10">
    <property type="entry name" value="Cytochrome P450"/>
    <property type="match status" value="1"/>
</dbReference>
<protein>
    <recommendedName>
        <fullName evidence="18">Cytochrome P450</fullName>
    </recommendedName>
</protein>
<dbReference type="PRINTS" id="PR00463">
    <property type="entry name" value="EP450I"/>
</dbReference>
<keyword evidence="17" id="KW-1185">Reference proteome</keyword>
<name>A0AA39G0A4_MICHY</name>
<reference evidence="16" key="2">
    <citation type="submission" date="2023-03" db="EMBL/GenBank/DDBJ databases">
        <authorList>
            <person name="Inwood S.N."/>
            <person name="Skelly J.G."/>
            <person name="Guhlin J."/>
            <person name="Harrop T.W.R."/>
            <person name="Goldson S.G."/>
            <person name="Dearden P.K."/>
        </authorList>
    </citation>
    <scope>NUCLEOTIDE SEQUENCE</scope>
    <source>
        <strain evidence="16">Lincoln</strain>
        <tissue evidence="16">Whole body</tissue>
    </source>
</reference>
<proteinExistence type="inferred from homology"/>
<dbReference type="InterPro" id="IPR002401">
    <property type="entry name" value="Cyt_P450_E_grp-I"/>
</dbReference>
<evidence type="ECO:0000256" key="5">
    <source>
        <dbReference type="ARBA" id="ARBA00022617"/>
    </source>
</evidence>
<dbReference type="GO" id="GO:0005506">
    <property type="term" value="F:iron ion binding"/>
    <property type="evidence" value="ECO:0007669"/>
    <property type="project" value="InterPro"/>
</dbReference>
<evidence type="ECO:0000256" key="12">
    <source>
        <dbReference type="ARBA" id="ARBA00023136"/>
    </source>
</evidence>
<dbReference type="InterPro" id="IPR001128">
    <property type="entry name" value="Cyt_P450"/>
</dbReference>
<keyword evidence="15" id="KW-1133">Transmembrane helix</keyword>
<dbReference type="PROSITE" id="PS00086">
    <property type="entry name" value="CYTOCHROME_P450"/>
    <property type="match status" value="1"/>
</dbReference>
<dbReference type="EMBL" id="JAQQBR010000004">
    <property type="protein sequence ID" value="KAK0178745.1"/>
    <property type="molecule type" value="Genomic_DNA"/>
</dbReference>
<keyword evidence="5 13" id="KW-0349">Heme</keyword>
<comment type="subcellular location">
    <subcellularLocation>
        <location evidence="3">Endoplasmic reticulum membrane</location>
        <topology evidence="3">Peripheral membrane protein</topology>
    </subcellularLocation>
    <subcellularLocation>
        <location evidence="2">Microsome membrane</location>
        <topology evidence="2">Peripheral membrane protein</topology>
    </subcellularLocation>
</comment>